<proteinExistence type="predicted"/>
<sequence length="120" mass="13560">MKYTKKDYAKFNIDLSKCETYDDVVICTVEGNINNGAPIDKHMFAQYCDIVEKDAINDFLNEAFSTGTALNFSNGDCNITKVSAVELKEGESLKVKNGQVVIKKASLIKRLWNWVTRKNK</sequence>
<reference evidence="1" key="1">
    <citation type="journal article" date="2021" name="Proc. Natl. Acad. Sci. U.S.A.">
        <title>A Catalog of Tens of Thousands of Viruses from Human Metagenomes Reveals Hidden Associations with Chronic Diseases.</title>
        <authorList>
            <person name="Tisza M.J."/>
            <person name="Buck C.B."/>
        </authorList>
    </citation>
    <scope>NUCLEOTIDE SEQUENCE</scope>
    <source>
        <strain evidence="1">CtZkC8</strain>
    </source>
</reference>
<organism evidence="1">
    <name type="scientific">Podoviridae sp. ctZkC8</name>
    <dbReference type="NCBI Taxonomy" id="2825259"/>
    <lineage>
        <taxon>Viruses</taxon>
        <taxon>Duplodnaviria</taxon>
        <taxon>Heunggongvirae</taxon>
        <taxon>Uroviricota</taxon>
        <taxon>Caudoviricetes</taxon>
    </lineage>
</organism>
<evidence type="ECO:0000313" key="1">
    <source>
        <dbReference type="EMBL" id="DAF91842.1"/>
    </source>
</evidence>
<name>A0A8S5UBR4_9CAUD</name>
<accession>A0A8S5UBR4</accession>
<dbReference type="EMBL" id="BK016062">
    <property type="protein sequence ID" value="DAF91842.1"/>
    <property type="molecule type" value="Genomic_DNA"/>
</dbReference>
<protein>
    <submittedName>
        <fullName evidence="1">Uncharacterized protein</fullName>
    </submittedName>
</protein>